<evidence type="ECO:0000313" key="2">
    <source>
        <dbReference type="Proteomes" id="UP000243524"/>
    </source>
</evidence>
<dbReference type="EMBL" id="PJNH01000001">
    <property type="protein sequence ID" value="PKR79278.1"/>
    <property type="molecule type" value="Genomic_DNA"/>
</dbReference>
<reference evidence="1 2" key="1">
    <citation type="submission" date="2017-06" db="EMBL/GenBank/DDBJ databases">
        <title>the draft geome sequence of Illustriluteabacillus marina B3227.</title>
        <authorList>
            <person name="He R.-H."/>
            <person name="Du Z.-J."/>
        </authorList>
    </citation>
    <scope>NUCLEOTIDE SEQUENCE [LARGE SCALE GENOMIC DNA]</scope>
    <source>
        <strain evidence="1 2">B3227</strain>
    </source>
</reference>
<name>A0A2I0QY85_9BACI</name>
<keyword evidence="2" id="KW-1185">Reference proteome</keyword>
<dbReference type="OrthoDB" id="2679903at2"/>
<dbReference type="RefSeq" id="WP_101331022.1">
    <property type="nucleotide sequence ID" value="NZ_PJNH01000001.1"/>
</dbReference>
<organism evidence="1 2">
    <name type="scientific">Halalkalibacillus sediminis</name>
    <dbReference type="NCBI Taxonomy" id="2018042"/>
    <lineage>
        <taxon>Bacteria</taxon>
        <taxon>Bacillati</taxon>
        <taxon>Bacillota</taxon>
        <taxon>Bacilli</taxon>
        <taxon>Bacillales</taxon>
        <taxon>Bacillaceae</taxon>
        <taxon>Halalkalibacillus</taxon>
    </lineage>
</organism>
<dbReference type="Proteomes" id="UP000243524">
    <property type="component" value="Unassembled WGS sequence"/>
</dbReference>
<dbReference type="InterPro" id="IPR058867">
    <property type="entry name" value="YtzJ"/>
</dbReference>
<protein>
    <submittedName>
        <fullName evidence="1">Uncharacterized protein</fullName>
    </submittedName>
</protein>
<dbReference type="AlphaFoldDB" id="A0A2I0QY85"/>
<dbReference type="Pfam" id="PF26326">
    <property type="entry name" value="YtzJ"/>
    <property type="match status" value="1"/>
</dbReference>
<comment type="caution">
    <text evidence="1">The sequence shown here is derived from an EMBL/GenBank/DDBJ whole genome shotgun (WGS) entry which is preliminary data.</text>
</comment>
<sequence length="60" mass="7167">MLVLQKRELADQKLNRLKNGYSAYAETEELSRMIKRRITSQKLDIHIDNTENGYWFIPVK</sequence>
<accession>A0A2I0QY85</accession>
<gene>
    <name evidence="1" type="ORF">CEY16_05930</name>
</gene>
<proteinExistence type="predicted"/>
<evidence type="ECO:0000313" key="1">
    <source>
        <dbReference type="EMBL" id="PKR79278.1"/>
    </source>
</evidence>